<keyword evidence="2" id="KW-0812">Transmembrane</keyword>
<evidence type="ECO:0000256" key="2">
    <source>
        <dbReference type="SAM" id="Phobius"/>
    </source>
</evidence>
<feature type="transmembrane region" description="Helical" evidence="2">
    <location>
        <begin position="212"/>
        <end position="231"/>
    </location>
</feature>
<dbReference type="Proteomes" id="UP000312512">
    <property type="component" value="Unassembled WGS sequence"/>
</dbReference>
<feature type="region of interest" description="Disordered" evidence="1">
    <location>
        <begin position="28"/>
        <end position="62"/>
    </location>
</feature>
<accession>A0A5C4WAQ0</accession>
<protein>
    <submittedName>
        <fullName evidence="3">Conjugal transfer protein TraI</fullName>
    </submittedName>
</protein>
<feature type="transmembrane region" description="Helical" evidence="2">
    <location>
        <begin position="177"/>
        <end position="200"/>
    </location>
</feature>
<feature type="compositionally biased region" description="Pro residues" evidence="1">
    <location>
        <begin position="30"/>
        <end position="39"/>
    </location>
</feature>
<reference evidence="3 4" key="1">
    <citation type="submission" date="2019-10" db="EMBL/GenBank/DDBJ databases">
        <title>Nonomuraea sp. nov., isolated from Phyllanthus amarus.</title>
        <authorList>
            <person name="Klykleung N."/>
            <person name="Tanasupawat S."/>
        </authorList>
    </citation>
    <scope>NUCLEOTIDE SEQUENCE [LARGE SCALE GENOMIC DNA]</scope>
    <source>
        <strain evidence="3 4">PA1-10</strain>
    </source>
</reference>
<keyword evidence="4" id="KW-1185">Reference proteome</keyword>
<evidence type="ECO:0000313" key="3">
    <source>
        <dbReference type="EMBL" id="KAB8192584.1"/>
    </source>
</evidence>
<dbReference type="RefSeq" id="WP_139632859.1">
    <property type="nucleotide sequence ID" value="NZ_CP045572.1"/>
</dbReference>
<dbReference type="AlphaFoldDB" id="A0A5C4WAQ0"/>
<dbReference type="EMBL" id="VDLX02000009">
    <property type="protein sequence ID" value="KAB8192584.1"/>
    <property type="molecule type" value="Genomic_DNA"/>
</dbReference>
<feature type="transmembrane region" description="Helical" evidence="2">
    <location>
        <begin position="251"/>
        <end position="271"/>
    </location>
</feature>
<proteinExistence type="predicted"/>
<sequence>MTTAIPTPEPGGDDDISRALAEIEQHLLEPVPPPPPPATPDTTPDTTPATLDNPENDPGDTAADAAQEAVGLGETKRVRQLRAEVAEARHLAALQDDDTPLLLDTARVRRRRKQAHEAARLHLLGQDPAMRAWQAARMRRLLVAAAMTALALALAWSTAGVQHFAAEGAAAWSPGWIFAWLVEPFMSIALLVVVGSRAYLGTRGQPLNDRKLIRIEYLFLGLTLGMNAWPYLPWALPDGTGFSLSRLVLHVLGPIVAVAVVTALPIILAAFSRLDHTHTSAGLTGLTYSANTGDRVRRAAAEVAPLIERAQMLIAAGTLPATPSAYKIQRALRCGMDDARTVRDALAEGDA</sequence>
<evidence type="ECO:0000313" key="4">
    <source>
        <dbReference type="Proteomes" id="UP000312512"/>
    </source>
</evidence>
<keyword evidence="2" id="KW-1133">Transmembrane helix</keyword>
<evidence type="ECO:0000256" key="1">
    <source>
        <dbReference type="SAM" id="MobiDB-lite"/>
    </source>
</evidence>
<feature type="transmembrane region" description="Helical" evidence="2">
    <location>
        <begin position="141"/>
        <end position="165"/>
    </location>
</feature>
<dbReference type="OrthoDB" id="3521215at2"/>
<organism evidence="3 4">
    <name type="scientific">Nonomuraea phyllanthi</name>
    <dbReference type="NCBI Taxonomy" id="2219224"/>
    <lineage>
        <taxon>Bacteria</taxon>
        <taxon>Bacillati</taxon>
        <taxon>Actinomycetota</taxon>
        <taxon>Actinomycetes</taxon>
        <taxon>Streptosporangiales</taxon>
        <taxon>Streptosporangiaceae</taxon>
        <taxon>Nonomuraea</taxon>
    </lineage>
</organism>
<accession>A0A5P9YQS9</accession>
<keyword evidence="2" id="KW-0472">Membrane</keyword>
<gene>
    <name evidence="3" type="ORF">FH608_024085</name>
</gene>
<feature type="compositionally biased region" description="Low complexity" evidence="1">
    <location>
        <begin position="40"/>
        <end position="50"/>
    </location>
</feature>
<name>A0A5C4WAQ0_9ACTN</name>
<comment type="caution">
    <text evidence="3">The sequence shown here is derived from an EMBL/GenBank/DDBJ whole genome shotgun (WGS) entry which is preliminary data.</text>
</comment>